<dbReference type="SUPFAM" id="SSF48452">
    <property type="entry name" value="TPR-like"/>
    <property type="match status" value="1"/>
</dbReference>
<reference evidence="4" key="1">
    <citation type="submission" date="2020-05" db="EMBL/GenBank/DDBJ databases">
        <title>Complete genome sequence of Bradyrhizobium diazoefficiens XF1 isolated from soybean nodule.</title>
        <authorList>
            <person name="Noda R."/>
            <person name="Kakizaki K."/>
            <person name="Minamisawa K."/>
        </authorList>
    </citation>
    <scope>NUCLEOTIDE SEQUENCE</scope>
    <source>
        <strain evidence="4">XF1</strain>
    </source>
</reference>
<dbReference type="PANTHER" id="PTHR47691">
    <property type="entry name" value="REGULATOR-RELATED"/>
    <property type="match status" value="1"/>
</dbReference>
<accession>A0A809WU88</accession>
<dbReference type="InterPro" id="IPR001867">
    <property type="entry name" value="OmpR/PhoB-type_DNA-bd"/>
</dbReference>
<dbReference type="EMBL" id="AP023091">
    <property type="protein sequence ID" value="BCE17748.1"/>
    <property type="molecule type" value="Genomic_DNA"/>
</dbReference>
<dbReference type="InterPro" id="IPR016032">
    <property type="entry name" value="Sig_transdc_resp-reg_C-effctor"/>
</dbReference>
<protein>
    <submittedName>
        <fullName evidence="4">Adenylate cyclase</fullName>
    </submittedName>
</protein>
<evidence type="ECO:0000259" key="3">
    <source>
        <dbReference type="PROSITE" id="PS51755"/>
    </source>
</evidence>
<dbReference type="Gene3D" id="1.10.10.10">
    <property type="entry name" value="Winged helix-like DNA-binding domain superfamily/Winged helix DNA-binding domain"/>
    <property type="match status" value="1"/>
</dbReference>
<gene>
    <name evidence="4" type="ORF">XF1B_04290</name>
</gene>
<dbReference type="InterPro" id="IPR019734">
    <property type="entry name" value="TPR_rpt"/>
</dbReference>
<dbReference type="InterPro" id="IPR011990">
    <property type="entry name" value="TPR-like_helical_dom_sf"/>
</dbReference>
<dbReference type="PANTHER" id="PTHR47691:SF3">
    <property type="entry name" value="HTH-TYPE TRANSCRIPTIONAL REGULATOR RV0890C-RELATED"/>
    <property type="match status" value="1"/>
</dbReference>
<evidence type="ECO:0000256" key="1">
    <source>
        <dbReference type="ARBA" id="ARBA00023125"/>
    </source>
</evidence>
<organism evidence="4">
    <name type="scientific">Bradyrhizobium diazoefficiens</name>
    <dbReference type="NCBI Taxonomy" id="1355477"/>
    <lineage>
        <taxon>Bacteria</taxon>
        <taxon>Pseudomonadati</taxon>
        <taxon>Pseudomonadota</taxon>
        <taxon>Alphaproteobacteria</taxon>
        <taxon>Hyphomicrobiales</taxon>
        <taxon>Nitrobacteraceae</taxon>
        <taxon>Bradyrhizobium</taxon>
    </lineage>
</organism>
<dbReference type="Pfam" id="PF13432">
    <property type="entry name" value="TPR_16"/>
    <property type="match status" value="1"/>
</dbReference>
<feature type="DNA-binding region" description="OmpR/PhoB-type" evidence="2">
    <location>
        <begin position="9"/>
        <end position="107"/>
    </location>
</feature>
<dbReference type="PROSITE" id="PS51755">
    <property type="entry name" value="OMPR_PHOB"/>
    <property type="match status" value="1"/>
</dbReference>
<dbReference type="CDD" id="cd00383">
    <property type="entry name" value="trans_reg_C"/>
    <property type="match status" value="1"/>
</dbReference>
<dbReference type="AlphaFoldDB" id="A0A809WU88"/>
<dbReference type="GO" id="GO:0000160">
    <property type="term" value="P:phosphorelay signal transduction system"/>
    <property type="evidence" value="ECO:0007669"/>
    <property type="project" value="InterPro"/>
</dbReference>
<dbReference type="Pfam" id="PF00486">
    <property type="entry name" value="Trans_reg_C"/>
    <property type="match status" value="1"/>
</dbReference>
<dbReference type="SMART" id="SM00862">
    <property type="entry name" value="Trans_reg_C"/>
    <property type="match status" value="1"/>
</dbReference>
<dbReference type="Gene3D" id="3.40.50.10610">
    <property type="entry name" value="ABC-type transport auxiliary lipoprotein component"/>
    <property type="match status" value="1"/>
</dbReference>
<dbReference type="Gene3D" id="1.25.40.10">
    <property type="entry name" value="Tetratricopeptide repeat domain"/>
    <property type="match status" value="1"/>
</dbReference>
<evidence type="ECO:0000256" key="2">
    <source>
        <dbReference type="PROSITE-ProRule" id="PRU01091"/>
    </source>
</evidence>
<dbReference type="SMART" id="SM00028">
    <property type="entry name" value="TPR"/>
    <property type="match status" value="3"/>
</dbReference>
<dbReference type="SUPFAM" id="SSF46894">
    <property type="entry name" value="C-terminal effector domain of the bipartite response regulators"/>
    <property type="match status" value="1"/>
</dbReference>
<dbReference type="GO" id="GO:0006355">
    <property type="term" value="P:regulation of DNA-templated transcription"/>
    <property type="evidence" value="ECO:0007669"/>
    <property type="project" value="InterPro"/>
</dbReference>
<keyword evidence="1 2" id="KW-0238">DNA-binding</keyword>
<name>A0A809WU88_9BRAD</name>
<dbReference type="Pfam" id="PF13181">
    <property type="entry name" value="TPR_8"/>
    <property type="match status" value="1"/>
</dbReference>
<dbReference type="InterPro" id="IPR036388">
    <property type="entry name" value="WH-like_DNA-bd_sf"/>
</dbReference>
<evidence type="ECO:0000313" key="4">
    <source>
        <dbReference type="EMBL" id="BCE17748.1"/>
    </source>
</evidence>
<proteinExistence type="predicted"/>
<feature type="domain" description="OmpR/PhoB-type" evidence="3">
    <location>
        <begin position="9"/>
        <end position="107"/>
    </location>
</feature>
<dbReference type="GO" id="GO:0003677">
    <property type="term" value="F:DNA binding"/>
    <property type="evidence" value="ECO:0007669"/>
    <property type="project" value="UniProtKB-UniRule"/>
</dbReference>
<sequence length="515" mass="55880">MAVNPKPDRDTVRFGKFVLDLVERRLTFSGQPVKLPSRALDILCELASVPGEVVSKDRLMEKIWAGRVVEENAIQVHVSALRKALELGSDGQSYVVTVPGRGYRLVGVENGPDMLAYSGSGDIPARGTTVAVLRFANLSGDSSQDYFADGIVEDIITGLSRITGLSVVGSTSSLLFEAGTGDLESIGRKLGCRYLVQGSVRKADNRIRITARLVESDTGAALWAERYDRRFDDIFEVQDAIAMSLIGALEPNLRKVEISRVRRERPNSLDAYDLVLRAISSMRTTMPTGAGEAIPLLQKALELEPDYSAAQAQLARCFQIRFSRGGLSEADRATAVRYARAATRSDDATALGAAGLVIWFADPDFSDAFEVFRRALSISPSNVVALGNSAFAHAFMGDRQSALELAQHALEVSPFDTLIAHMAIAVTELCANRFDEALKATARAVEANPSFSVPHVLQTIALVRLGRIEEARSAAERVLSLDPTFTMPVWSVTVRKNPAVFDPMAQAWSELATCS</sequence>